<accession>A0A7C3WJU7</accession>
<feature type="domain" description="SpoVT-AbrB" evidence="1">
    <location>
        <begin position="7"/>
        <end position="50"/>
    </location>
</feature>
<dbReference type="PANTHER" id="PTHR34860">
    <property type="entry name" value="REPRESSOR-LIKE PROTEIN SSO7C3"/>
    <property type="match status" value="1"/>
</dbReference>
<evidence type="ECO:0000259" key="1">
    <source>
        <dbReference type="SMART" id="SM00966"/>
    </source>
</evidence>
<reference evidence="2" key="1">
    <citation type="journal article" date="2020" name="mSystems">
        <title>Genome- and Community-Level Interaction Insights into Carbon Utilization and Element Cycling Functions of Hydrothermarchaeota in Hydrothermal Sediment.</title>
        <authorList>
            <person name="Zhou Z."/>
            <person name="Liu Y."/>
            <person name="Xu W."/>
            <person name="Pan J."/>
            <person name="Luo Z.H."/>
            <person name="Li M."/>
        </authorList>
    </citation>
    <scope>NUCLEOTIDE SEQUENCE [LARGE SCALE GENOMIC DNA]</scope>
    <source>
        <strain evidence="2">SpSt-8</strain>
    </source>
</reference>
<dbReference type="EMBL" id="DTIB01000088">
    <property type="protein sequence ID" value="HGB25199.1"/>
    <property type="molecule type" value="Genomic_DNA"/>
</dbReference>
<gene>
    <name evidence="2" type="ORF">ENV88_04025</name>
</gene>
<name>A0A7C3WJU7_THEPE</name>
<protein>
    <submittedName>
        <fullName evidence="2">AbrB/MazE/SpoVT family DNA-binding domain-containing protein</fullName>
    </submittedName>
</protein>
<dbReference type="GO" id="GO:0003677">
    <property type="term" value="F:DNA binding"/>
    <property type="evidence" value="ECO:0007669"/>
    <property type="project" value="UniProtKB-KW"/>
</dbReference>
<dbReference type="AlphaFoldDB" id="A0A7C3WJU7"/>
<dbReference type="InterPro" id="IPR037914">
    <property type="entry name" value="SpoVT-AbrB_sf"/>
</dbReference>
<organism evidence="2">
    <name type="scientific">Thermofilum pendens</name>
    <dbReference type="NCBI Taxonomy" id="2269"/>
    <lineage>
        <taxon>Archaea</taxon>
        <taxon>Thermoproteota</taxon>
        <taxon>Thermoprotei</taxon>
        <taxon>Thermofilales</taxon>
        <taxon>Thermofilaceae</taxon>
        <taxon>Thermofilum</taxon>
    </lineage>
</organism>
<keyword evidence="2" id="KW-0238">DNA-binding</keyword>
<dbReference type="InterPro" id="IPR052975">
    <property type="entry name" value="Repressor-like_regulatory"/>
</dbReference>
<dbReference type="PANTHER" id="PTHR34860:SF7">
    <property type="entry name" value="TRANSCRIPTION REGULATOR, SPOVT_ABRB FAMILY"/>
    <property type="match status" value="1"/>
</dbReference>
<dbReference type="SMART" id="SM00966">
    <property type="entry name" value="SpoVT_AbrB"/>
    <property type="match status" value="1"/>
</dbReference>
<sequence length="76" mass="8482">MTKSDIVIVRRRGVIVIPKPIREALGIEEGDVLRVSVEEGGIVLRKEGFWEKLFDSAKGLYSPDEAELELDEGEPT</sequence>
<dbReference type="InterPro" id="IPR007159">
    <property type="entry name" value="SpoVT-AbrB_dom"/>
</dbReference>
<dbReference type="SUPFAM" id="SSF89447">
    <property type="entry name" value="AbrB/MazE/MraZ-like"/>
    <property type="match status" value="1"/>
</dbReference>
<comment type="caution">
    <text evidence="2">The sequence shown here is derived from an EMBL/GenBank/DDBJ whole genome shotgun (WGS) entry which is preliminary data.</text>
</comment>
<dbReference type="Gene3D" id="2.10.260.10">
    <property type="match status" value="1"/>
</dbReference>
<dbReference type="NCBIfam" id="TIGR01439">
    <property type="entry name" value="lp_hng_hel_AbrB"/>
    <property type="match status" value="1"/>
</dbReference>
<dbReference type="Pfam" id="PF04014">
    <property type="entry name" value="MazE_antitoxin"/>
    <property type="match status" value="1"/>
</dbReference>
<proteinExistence type="predicted"/>
<evidence type="ECO:0000313" key="2">
    <source>
        <dbReference type="EMBL" id="HGB25199.1"/>
    </source>
</evidence>